<evidence type="ECO:0000256" key="3">
    <source>
        <dbReference type="ARBA" id="ARBA00022801"/>
    </source>
</evidence>
<organism evidence="10 12">
    <name type="scientific">Clostridium coskatii</name>
    <dbReference type="NCBI Taxonomy" id="1705578"/>
    <lineage>
        <taxon>Bacteria</taxon>
        <taxon>Bacillati</taxon>
        <taxon>Bacillota</taxon>
        <taxon>Clostridia</taxon>
        <taxon>Eubacteriales</taxon>
        <taxon>Clostridiaceae</taxon>
        <taxon>Clostridium</taxon>
    </lineage>
</organism>
<evidence type="ECO:0000256" key="5">
    <source>
        <dbReference type="ARBA" id="ARBA00022946"/>
    </source>
</evidence>
<keyword evidence="13" id="KW-1185">Reference proteome</keyword>
<feature type="domain" description="Acyl-ACP thioesterase N-terminal hotdog" evidence="8">
    <location>
        <begin position="4"/>
        <end position="132"/>
    </location>
</feature>
<dbReference type="InterPro" id="IPR045023">
    <property type="entry name" value="FATA/B"/>
</dbReference>
<keyword evidence="6" id="KW-0443">Lipid metabolism</keyword>
<keyword evidence="3" id="KW-0378">Hydrolase</keyword>
<gene>
    <name evidence="11" type="ORF">CLCOS_38160</name>
    <name evidence="10" type="ORF">WX73_00416</name>
</gene>
<evidence type="ECO:0000259" key="8">
    <source>
        <dbReference type="Pfam" id="PF01643"/>
    </source>
</evidence>
<evidence type="ECO:0000256" key="2">
    <source>
        <dbReference type="ARBA" id="ARBA00022516"/>
    </source>
</evidence>
<evidence type="ECO:0000256" key="1">
    <source>
        <dbReference type="ARBA" id="ARBA00006500"/>
    </source>
</evidence>
<reference evidence="10 12" key="1">
    <citation type="journal article" date="2015" name="Biotechnol. Bioeng.">
        <title>Genome sequence and phenotypic characterization of Caulobacter segnis.</title>
        <authorList>
            <person name="Patel S."/>
            <person name="Fletcher B."/>
            <person name="Scott D.C."/>
            <person name="Ely B."/>
        </authorList>
    </citation>
    <scope>NUCLEOTIDE SEQUENCE [LARGE SCALE GENOMIC DNA]</scope>
    <source>
        <strain evidence="10 12">PS02</strain>
    </source>
</reference>
<keyword evidence="2" id="KW-0444">Lipid biosynthesis</keyword>
<dbReference type="PATRIC" id="fig|1705578.3.peg.794"/>
<dbReference type="Proteomes" id="UP000093694">
    <property type="component" value="Unassembled WGS sequence"/>
</dbReference>
<dbReference type="GO" id="GO:0000036">
    <property type="term" value="F:acyl carrier activity"/>
    <property type="evidence" value="ECO:0007669"/>
    <property type="project" value="TreeGrafter"/>
</dbReference>
<dbReference type="Proteomes" id="UP000077384">
    <property type="component" value="Unassembled WGS sequence"/>
</dbReference>
<evidence type="ECO:0000313" key="12">
    <source>
        <dbReference type="Proteomes" id="UP000077384"/>
    </source>
</evidence>
<dbReference type="EMBL" id="LITQ01000015">
    <property type="protein sequence ID" value="OAA93091.1"/>
    <property type="molecule type" value="Genomic_DNA"/>
</dbReference>
<dbReference type="Gene3D" id="3.10.129.10">
    <property type="entry name" value="Hotdog Thioesterase"/>
    <property type="match status" value="1"/>
</dbReference>
<dbReference type="PANTHER" id="PTHR31727">
    <property type="entry name" value="OLEOYL-ACYL CARRIER PROTEIN THIOESTERASE 1, CHLOROPLASTIC"/>
    <property type="match status" value="1"/>
</dbReference>
<reference evidence="11 13" key="2">
    <citation type="journal article" date="2016" name="Front. Microbiol.">
        <title>Industrial Acetogenic Biocatalysts: A Comparative Metabolic and Genomic Analysis.</title>
        <authorList>
            <person name="Bengelsdorf F."/>
            <person name="Poehlein A."/>
            <person name="Sonja S."/>
            <person name="Erz C."/>
            <person name="Hummel T."/>
            <person name="Hoffmeister S."/>
            <person name="Daniel R."/>
            <person name="Durre P."/>
        </authorList>
    </citation>
    <scope>NUCLEOTIDE SEQUENCE [LARGE SCALE GENOMIC DNA]</scope>
    <source>
        <strain evidence="11 13">PTA-10522</strain>
    </source>
</reference>
<dbReference type="GO" id="GO:0016297">
    <property type="term" value="F:fatty acyl-[ACP] hydrolase activity"/>
    <property type="evidence" value="ECO:0007669"/>
    <property type="project" value="InterPro"/>
</dbReference>
<dbReference type="RefSeq" id="WP_013240798.1">
    <property type="nucleotide sequence ID" value="NZ_LITQ01000015.1"/>
</dbReference>
<comment type="similarity">
    <text evidence="1">Belongs to the acyl-ACP thioesterase family.</text>
</comment>
<evidence type="ECO:0000313" key="11">
    <source>
        <dbReference type="EMBL" id="OBR90834.1"/>
    </source>
</evidence>
<dbReference type="InterPro" id="IPR002864">
    <property type="entry name" value="Acyl-ACP_thioesterase_NHD"/>
</dbReference>
<evidence type="ECO:0000259" key="9">
    <source>
        <dbReference type="Pfam" id="PF20791"/>
    </source>
</evidence>
<protein>
    <submittedName>
        <fullName evidence="10">Acyl-ACP thioesterase</fullName>
    </submittedName>
</protein>
<evidence type="ECO:0000313" key="10">
    <source>
        <dbReference type="EMBL" id="OAA93091.1"/>
    </source>
</evidence>
<comment type="caution">
    <text evidence="10">The sequence shown here is derived from an EMBL/GenBank/DDBJ whole genome shotgun (WGS) entry which is preliminary data.</text>
</comment>
<dbReference type="SUPFAM" id="SSF54637">
    <property type="entry name" value="Thioesterase/thiol ester dehydrase-isomerase"/>
    <property type="match status" value="2"/>
</dbReference>
<name>A0A166T201_9CLOT</name>
<dbReference type="AlphaFoldDB" id="A0A166T201"/>
<proteinExistence type="inferred from homology"/>
<dbReference type="Pfam" id="PF01643">
    <property type="entry name" value="Acyl-ACP_TE"/>
    <property type="match status" value="1"/>
</dbReference>
<dbReference type="PANTHER" id="PTHR31727:SF6">
    <property type="entry name" value="OLEOYL-ACYL CARRIER PROTEIN THIOESTERASE 1, CHLOROPLASTIC"/>
    <property type="match status" value="1"/>
</dbReference>
<evidence type="ECO:0000256" key="7">
    <source>
        <dbReference type="ARBA" id="ARBA00023160"/>
    </source>
</evidence>
<dbReference type="CDD" id="cd00586">
    <property type="entry name" value="4HBT"/>
    <property type="match status" value="2"/>
</dbReference>
<dbReference type="EMBL" id="LROR01000088">
    <property type="protein sequence ID" value="OBR90834.1"/>
    <property type="molecule type" value="Genomic_DNA"/>
</dbReference>
<dbReference type="InterPro" id="IPR049427">
    <property type="entry name" value="Acyl-ACP_TE_C"/>
</dbReference>
<feature type="domain" description="Acyl-ACP thioesterase-like C-terminal" evidence="9">
    <location>
        <begin position="154"/>
        <end position="248"/>
    </location>
</feature>
<evidence type="ECO:0000256" key="4">
    <source>
        <dbReference type="ARBA" id="ARBA00022832"/>
    </source>
</evidence>
<keyword evidence="5" id="KW-0809">Transit peptide</keyword>
<dbReference type="InterPro" id="IPR029069">
    <property type="entry name" value="HotDog_dom_sf"/>
</dbReference>
<keyword evidence="4" id="KW-0276">Fatty acid metabolism</keyword>
<sequence>MGKLVTEKEYEVQYYEIDFRKKLLVTSLMNYFEDVSTKQSEDIGGGLDYLKRKGVAWVLYKWDIHIDRHPNYGEKIAVQTKAYSFRKFYGYRTFKALDDKGNVIASANSIWLLIDKEKRKVIRITEDMYKMYGVAENEIKPLIIKKIKLPEQFDIEKSFNVRYSDIDTNRHVNNVKYVDWIVETIPLDIVLNFTIKNLNITYEKEALYGEKIKIYTKLQKKQNSYISLHKIVDQEEKELSVIEAVWDKNEE</sequence>
<evidence type="ECO:0000313" key="13">
    <source>
        <dbReference type="Proteomes" id="UP000093694"/>
    </source>
</evidence>
<accession>A0A166T201</accession>
<evidence type="ECO:0000256" key="6">
    <source>
        <dbReference type="ARBA" id="ARBA00023098"/>
    </source>
</evidence>
<dbReference type="Pfam" id="PF20791">
    <property type="entry name" value="Acyl-ACP_TE_C"/>
    <property type="match status" value="1"/>
</dbReference>
<keyword evidence="7" id="KW-0275">Fatty acid biosynthesis</keyword>